<evidence type="ECO:0000256" key="1">
    <source>
        <dbReference type="SAM" id="Coils"/>
    </source>
</evidence>
<name>A0A0M3ILC4_ASCLU</name>
<reference evidence="3" key="1">
    <citation type="submission" date="2017-02" db="UniProtKB">
        <authorList>
            <consortium name="WormBaseParasite"/>
        </authorList>
    </citation>
    <scope>IDENTIFICATION</scope>
</reference>
<sequence>MMFRYCEKVSAKKAYLFEQFTKLYLVMLGDEFEKNCWAQEKEIYLRNREWFTNEINDRDTKLTLLRIESARIVGELEAQKATLSDDLDVAKEALNKAQVQVSARDEQITKLNERIKEARIVGELEAQKATLSDDLDVAKEALNKAQVQVSARDEQITKLNERIKEVLDDRSTRVNKMEEELLAAERLMSVYKEASEDAEKHLSQMRMDFEEQAKLLDESKDAYEAIRSQMESQKEAHEQEIRVRGGRFCYFVLIIWFYEKIAELDDELTKANDLLKSKHTLSLADDEIAALSPSAAAACSLIRSGVSLTGIYREHCRVVAELEEAKNENMRLEAHFRELVEEIEQKAPLLAQQRNEYERVSELCAKLRNQLQSADEERQRLVSARDAATRELAYTKAELERYQRDNEDMARQTRHLLHAYEVNRLTLGRDTDSPPMSEEDRDVLWASIGELQKVNQKLMSDLRAAQANNQKAVDDANNTEIERLAEALNDATKRMETMKDYSNKQDVVIEKLREQRDSYKRVADERRTEEESAVISRDLSDARVQIAQLKVQAERSEKTLEIYRDEKQRAEKILQDRIDQQIALIAGLRKTNGKLEADFELQKQTLEILKKQVWPCGFWVILDEAAEEESEADGQALNNMQDKNAKLGADIKSEADGQALNNMQDKNAKLGADIKVLNERLQKTQEELVNSKGELAKFKTDVNSLRDEATVLRSSNARLSQELHVVRESSYSNEKMALTIQQLQNRLEHSDSEKLKQLDDQLTIARSENENLRKFVSEISEQHRIISLDLKMTSSKVTTERDQALASKKCAEDRLSWKENELAQLQAKYDELIRQINAPDALAGK</sequence>
<organism evidence="2 3">
    <name type="scientific">Ascaris lumbricoides</name>
    <name type="common">Giant roundworm</name>
    <dbReference type="NCBI Taxonomy" id="6252"/>
    <lineage>
        <taxon>Eukaryota</taxon>
        <taxon>Metazoa</taxon>
        <taxon>Ecdysozoa</taxon>
        <taxon>Nematoda</taxon>
        <taxon>Chromadorea</taxon>
        <taxon>Rhabditida</taxon>
        <taxon>Spirurina</taxon>
        <taxon>Ascaridomorpha</taxon>
        <taxon>Ascaridoidea</taxon>
        <taxon>Ascarididae</taxon>
        <taxon>Ascaris</taxon>
    </lineage>
</organism>
<accession>A0A0M3ILC4</accession>
<dbReference type="PANTHER" id="PTHR18898:SF2">
    <property type="entry name" value="NUCLEOPROTEIN TPR"/>
    <property type="match status" value="1"/>
</dbReference>
<protein>
    <submittedName>
        <fullName evidence="3">Nucleoprotein TPR</fullName>
    </submittedName>
</protein>
<feature type="coiled-coil region" evidence="1">
    <location>
        <begin position="660"/>
        <end position="775"/>
    </location>
</feature>
<feature type="coiled-coil region" evidence="1">
    <location>
        <begin position="73"/>
        <end position="240"/>
    </location>
</feature>
<feature type="coiled-coil region" evidence="1">
    <location>
        <begin position="322"/>
        <end position="412"/>
    </location>
</feature>
<keyword evidence="2" id="KW-1185">Reference proteome</keyword>
<feature type="coiled-coil region" evidence="1">
    <location>
        <begin position="808"/>
        <end position="835"/>
    </location>
</feature>
<dbReference type="Proteomes" id="UP000036681">
    <property type="component" value="Unplaced"/>
</dbReference>
<evidence type="ECO:0000313" key="2">
    <source>
        <dbReference type="Proteomes" id="UP000036681"/>
    </source>
</evidence>
<proteinExistence type="predicted"/>
<dbReference type="WBParaSite" id="ALUE_0001955201-mRNA-1">
    <property type="protein sequence ID" value="ALUE_0001955201-mRNA-1"/>
    <property type="gene ID" value="ALUE_0001955201"/>
</dbReference>
<dbReference type="Gene3D" id="1.20.900.10">
    <property type="entry name" value="Dbl homology (DH) domain"/>
    <property type="match status" value="1"/>
</dbReference>
<dbReference type="InterPro" id="IPR035899">
    <property type="entry name" value="DBL_dom_sf"/>
</dbReference>
<dbReference type="GO" id="GO:0006406">
    <property type="term" value="P:mRNA export from nucleus"/>
    <property type="evidence" value="ECO:0007669"/>
    <property type="project" value="TreeGrafter"/>
</dbReference>
<dbReference type="GO" id="GO:1901673">
    <property type="term" value="P:regulation of mitotic spindle assembly"/>
    <property type="evidence" value="ECO:0007669"/>
    <property type="project" value="TreeGrafter"/>
</dbReference>
<evidence type="ECO:0000313" key="3">
    <source>
        <dbReference type="WBParaSite" id="ALUE_0001955201-mRNA-1"/>
    </source>
</evidence>
<dbReference type="PANTHER" id="PTHR18898">
    <property type="entry name" value="NUCLEOPROTEIN TPR-RELATED"/>
    <property type="match status" value="1"/>
</dbReference>
<dbReference type="GO" id="GO:0005643">
    <property type="term" value="C:nuclear pore"/>
    <property type="evidence" value="ECO:0007669"/>
    <property type="project" value="TreeGrafter"/>
</dbReference>
<dbReference type="AlphaFoldDB" id="A0A0M3ILC4"/>
<keyword evidence="1" id="KW-0175">Coiled coil</keyword>
<feature type="coiled-coil region" evidence="1">
    <location>
        <begin position="448"/>
        <end position="612"/>
    </location>
</feature>
<dbReference type="GO" id="GO:0017056">
    <property type="term" value="F:structural constituent of nuclear pore"/>
    <property type="evidence" value="ECO:0007669"/>
    <property type="project" value="TreeGrafter"/>
</dbReference>